<sequence length="643" mass="69763">MSLNAPSRFLFNNRQDMSLLTGYQDIKFNLGADGYVSWFNSVVYIPPVPLTLSFARVWFTFDGNLSLHDLEIRKTVLLTLLQAAAGAFSYTSDVASVHSSLRDANAYGSFNVSFRLYALSDSMPAPATTLYNATLLAQLGAVFAPTRSSSEPTVTLTSPFFDVNVQYYDANPVPLNTYDAFFFQRIKLAIASNLGWNSTSRIITGPVTKASGSYLVIVTMHLQLNATMDRMVLSGPLQTTLVNHLKRNGVGDEFDSVVLNLGADGFVVPLSFYQASVVETPPDAISPNEYLRVTVSFANVTLATLTQWLPTLTTVLGYHVGANATQIYDIHTTAPSAAQAAYYEARLLLFAGENDTQQTTDMTSALVNPTVITAVVAASPGLPPFGLVGVERSTALAPVAAPIGPYVFLYLTLYQESSIAYSALDYARIKLAVAAASGIPSNAISLLKLYKPFNSNAMQWTFQLPLTDGSNVGRNAVQTQVQLGLPQSLAAVQWPTNQTILGIQLNLYADGYTTYEVTSSGDLFIPRQSYPLLNGSFVHVTQPSPPCNALFCLRLAFTSAFVEMPFVLRSYETKRPLFSNAFAPGAVAPIIDAGNATVWQIWPSADSNPSRIDVVLHLTPPTSFQNASDDLVVRVIAQYERIS</sequence>
<name>A0A067BNW7_SAPPC</name>
<dbReference type="RefSeq" id="XP_012210843.1">
    <property type="nucleotide sequence ID" value="XM_012355453.1"/>
</dbReference>
<protein>
    <submittedName>
        <fullName evidence="1">Uncharacterized protein</fullName>
    </submittedName>
</protein>
<organism evidence="1 2">
    <name type="scientific">Saprolegnia parasitica (strain CBS 223.65)</name>
    <dbReference type="NCBI Taxonomy" id="695850"/>
    <lineage>
        <taxon>Eukaryota</taxon>
        <taxon>Sar</taxon>
        <taxon>Stramenopiles</taxon>
        <taxon>Oomycota</taxon>
        <taxon>Saprolegniomycetes</taxon>
        <taxon>Saprolegniales</taxon>
        <taxon>Saprolegniaceae</taxon>
        <taxon>Saprolegnia</taxon>
    </lineage>
</organism>
<gene>
    <name evidence="1" type="ORF">SPRG_16189</name>
</gene>
<dbReference type="AlphaFoldDB" id="A0A067BNW7"/>
<proteinExistence type="predicted"/>
<dbReference type="KEGG" id="spar:SPRG_16189"/>
<dbReference type="GeneID" id="24137834"/>
<dbReference type="STRING" id="695850.A0A067BNW7"/>
<reference evidence="1 2" key="1">
    <citation type="journal article" date="2013" name="PLoS Genet.">
        <title>Distinctive expansion of potential virulence genes in the genome of the oomycete fish pathogen Saprolegnia parasitica.</title>
        <authorList>
            <person name="Jiang R.H."/>
            <person name="de Bruijn I."/>
            <person name="Haas B.J."/>
            <person name="Belmonte R."/>
            <person name="Lobach L."/>
            <person name="Christie J."/>
            <person name="van den Ackerveken G."/>
            <person name="Bottin A."/>
            <person name="Bulone V."/>
            <person name="Diaz-Moreno S.M."/>
            <person name="Dumas B."/>
            <person name="Fan L."/>
            <person name="Gaulin E."/>
            <person name="Govers F."/>
            <person name="Grenville-Briggs L.J."/>
            <person name="Horner N.R."/>
            <person name="Levin J.Z."/>
            <person name="Mammella M."/>
            <person name="Meijer H.J."/>
            <person name="Morris P."/>
            <person name="Nusbaum C."/>
            <person name="Oome S."/>
            <person name="Phillips A.J."/>
            <person name="van Rooyen D."/>
            <person name="Rzeszutek E."/>
            <person name="Saraiva M."/>
            <person name="Secombes C.J."/>
            <person name="Seidl M.F."/>
            <person name="Snel B."/>
            <person name="Stassen J.H."/>
            <person name="Sykes S."/>
            <person name="Tripathy S."/>
            <person name="van den Berg H."/>
            <person name="Vega-Arreguin J.C."/>
            <person name="Wawra S."/>
            <person name="Young S.K."/>
            <person name="Zeng Q."/>
            <person name="Dieguez-Uribeondo J."/>
            <person name="Russ C."/>
            <person name="Tyler B.M."/>
            <person name="van West P."/>
        </authorList>
    </citation>
    <scope>NUCLEOTIDE SEQUENCE [LARGE SCALE GENOMIC DNA]</scope>
    <source>
        <strain evidence="1 2">CBS 223.65</strain>
    </source>
</reference>
<evidence type="ECO:0000313" key="2">
    <source>
        <dbReference type="Proteomes" id="UP000030745"/>
    </source>
</evidence>
<accession>A0A067BNW7</accession>
<dbReference type="VEuPathDB" id="FungiDB:SPRG_16189"/>
<dbReference type="Proteomes" id="UP000030745">
    <property type="component" value="Unassembled WGS sequence"/>
</dbReference>
<keyword evidence="2" id="KW-1185">Reference proteome</keyword>
<dbReference type="EMBL" id="KK583434">
    <property type="protein sequence ID" value="KDO18450.1"/>
    <property type="molecule type" value="Genomic_DNA"/>
</dbReference>
<dbReference type="OrthoDB" id="79102at2759"/>
<evidence type="ECO:0000313" key="1">
    <source>
        <dbReference type="EMBL" id="KDO18450.1"/>
    </source>
</evidence>